<proteinExistence type="predicted"/>
<organism evidence="1">
    <name type="scientific">freshwater metagenome</name>
    <dbReference type="NCBI Taxonomy" id="449393"/>
    <lineage>
        <taxon>unclassified sequences</taxon>
        <taxon>metagenomes</taxon>
        <taxon>ecological metagenomes</taxon>
    </lineage>
</organism>
<dbReference type="AlphaFoldDB" id="A0A6J7CYW8"/>
<dbReference type="Gene3D" id="3.30.470.20">
    <property type="entry name" value="ATP-grasp fold, B domain"/>
    <property type="match status" value="1"/>
</dbReference>
<protein>
    <submittedName>
        <fullName evidence="1">Unannotated protein</fullName>
    </submittedName>
</protein>
<name>A0A6J7CYW8_9ZZZZ</name>
<dbReference type="SUPFAM" id="SSF56059">
    <property type="entry name" value="Glutathione synthetase ATP-binding domain-like"/>
    <property type="match status" value="1"/>
</dbReference>
<sequence>MADVTRLTGVVRLDLLLDEKSGELVVNEVNSIPGALSLYLWAPKHPALTILRDALIEARDRRVVFPQAGHGGGVALRAAGGISAKLLGLS</sequence>
<accession>A0A6J7CYW8</accession>
<reference evidence="1" key="1">
    <citation type="submission" date="2020-05" db="EMBL/GenBank/DDBJ databases">
        <authorList>
            <person name="Chiriac C."/>
            <person name="Salcher M."/>
            <person name="Ghai R."/>
            <person name="Kavagutti S V."/>
        </authorList>
    </citation>
    <scope>NUCLEOTIDE SEQUENCE</scope>
</reference>
<evidence type="ECO:0000313" key="1">
    <source>
        <dbReference type="EMBL" id="CAB4863131.1"/>
    </source>
</evidence>
<dbReference type="EMBL" id="CAFBLF010000059">
    <property type="protein sequence ID" value="CAB4863131.1"/>
    <property type="molecule type" value="Genomic_DNA"/>
</dbReference>
<gene>
    <name evidence="1" type="ORF">UFOPK3339_00506</name>
</gene>